<keyword evidence="1" id="KW-0812">Transmembrane</keyword>
<reference evidence="3" key="1">
    <citation type="journal article" date="2007" name="Nature">
        <title>The grapevine genome sequence suggests ancestral hexaploidization in major angiosperm phyla.</title>
        <authorList>
            <consortium name="The French-Italian Public Consortium for Grapevine Genome Characterization."/>
            <person name="Jaillon O."/>
            <person name="Aury J.-M."/>
            <person name="Noel B."/>
            <person name="Policriti A."/>
            <person name="Clepet C."/>
            <person name="Casagrande A."/>
            <person name="Choisne N."/>
            <person name="Aubourg S."/>
            <person name="Vitulo N."/>
            <person name="Jubin C."/>
            <person name="Vezzi A."/>
            <person name="Legeai F."/>
            <person name="Hugueney P."/>
            <person name="Dasilva C."/>
            <person name="Horner D."/>
            <person name="Mica E."/>
            <person name="Jublot D."/>
            <person name="Poulain J."/>
            <person name="Bruyere C."/>
            <person name="Billault A."/>
            <person name="Segurens B."/>
            <person name="Gouyvenoux M."/>
            <person name="Ugarte E."/>
            <person name="Cattonaro F."/>
            <person name="Anthouard V."/>
            <person name="Vico V."/>
            <person name="Del Fabbro C."/>
            <person name="Alaux M."/>
            <person name="Di Gaspero G."/>
            <person name="Dumas V."/>
            <person name="Felice N."/>
            <person name="Paillard S."/>
            <person name="Juman I."/>
            <person name="Moroldo M."/>
            <person name="Scalabrin S."/>
            <person name="Canaguier A."/>
            <person name="Le Clainche I."/>
            <person name="Malacrida G."/>
            <person name="Durand E."/>
            <person name="Pesole G."/>
            <person name="Laucou V."/>
            <person name="Chatelet P."/>
            <person name="Merdinoglu D."/>
            <person name="Delledonne M."/>
            <person name="Pezzotti M."/>
            <person name="Lecharny A."/>
            <person name="Scarpelli C."/>
            <person name="Artiguenave F."/>
            <person name="Pe M.E."/>
            <person name="Valle G."/>
            <person name="Morgante M."/>
            <person name="Caboche M."/>
            <person name="Adam-Blondon A.-F."/>
            <person name="Weissenbach J."/>
            <person name="Quetier F."/>
            <person name="Wincker P."/>
        </authorList>
    </citation>
    <scope>NUCLEOTIDE SEQUENCE [LARGE SCALE GENOMIC DNA]</scope>
    <source>
        <strain evidence="3">cv. Pinot noir / PN40024</strain>
    </source>
</reference>
<evidence type="ECO:0000313" key="3">
    <source>
        <dbReference type="Proteomes" id="UP000009183"/>
    </source>
</evidence>
<feature type="transmembrane region" description="Helical" evidence="1">
    <location>
        <begin position="41"/>
        <end position="62"/>
    </location>
</feature>
<dbReference type="HOGENOM" id="CLU_2745222_0_0_1"/>
<accession>D7T0P2</accession>
<name>D7T0P2_VITVI</name>
<evidence type="ECO:0000256" key="1">
    <source>
        <dbReference type="SAM" id="Phobius"/>
    </source>
</evidence>
<gene>
    <name evidence="2" type="ordered locus">VIT_11s0065g00510</name>
</gene>
<dbReference type="InParanoid" id="D7T0P2"/>
<sequence>MKAFFYFPASMFELHLEFEKFCYWKLITTKKSFYISKLSNFLNIFFLSFYLSLLKNLEVFFIRNSYYKKFL</sequence>
<dbReference type="Proteomes" id="UP000009183">
    <property type="component" value="Chromosome 11"/>
</dbReference>
<keyword evidence="3" id="KW-1185">Reference proteome</keyword>
<dbReference type="AlphaFoldDB" id="D7T0P2"/>
<keyword evidence="1" id="KW-0472">Membrane</keyword>
<organism evidence="2 3">
    <name type="scientific">Vitis vinifera</name>
    <name type="common">Grape</name>
    <dbReference type="NCBI Taxonomy" id="29760"/>
    <lineage>
        <taxon>Eukaryota</taxon>
        <taxon>Viridiplantae</taxon>
        <taxon>Streptophyta</taxon>
        <taxon>Embryophyta</taxon>
        <taxon>Tracheophyta</taxon>
        <taxon>Spermatophyta</taxon>
        <taxon>Magnoliopsida</taxon>
        <taxon>eudicotyledons</taxon>
        <taxon>Gunneridae</taxon>
        <taxon>Pentapetalae</taxon>
        <taxon>rosids</taxon>
        <taxon>Vitales</taxon>
        <taxon>Vitaceae</taxon>
        <taxon>Viteae</taxon>
        <taxon>Vitis</taxon>
    </lineage>
</organism>
<protein>
    <submittedName>
        <fullName evidence="2">Uncharacterized protein</fullName>
    </submittedName>
</protein>
<evidence type="ECO:0000313" key="2">
    <source>
        <dbReference type="EMBL" id="CBI24071.3"/>
    </source>
</evidence>
<keyword evidence="1" id="KW-1133">Transmembrane helix</keyword>
<dbReference type="EMBL" id="FN595502">
    <property type="protein sequence ID" value="CBI24071.3"/>
    <property type="molecule type" value="Genomic_DNA"/>
</dbReference>
<dbReference type="PaxDb" id="29760-VIT_11s0065g00510.t01"/>
<proteinExistence type="predicted"/>